<dbReference type="AlphaFoldDB" id="A0A4V3QY67"/>
<comment type="caution">
    <text evidence="1">The sequence shown here is derived from an EMBL/GenBank/DDBJ whole genome shotgun (WGS) entry which is preliminary data.</text>
</comment>
<dbReference type="PANTHER" id="PTHR11102">
    <property type="entry name" value="SEL-1-LIKE PROTEIN"/>
    <property type="match status" value="1"/>
</dbReference>
<dbReference type="EMBL" id="SRXT01000009">
    <property type="protein sequence ID" value="TGX49212.1"/>
    <property type="molecule type" value="Genomic_DNA"/>
</dbReference>
<organism evidence="1 2">
    <name type="scientific">Sphingomonas gei</name>
    <dbReference type="NCBI Taxonomy" id="1395960"/>
    <lineage>
        <taxon>Bacteria</taxon>
        <taxon>Pseudomonadati</taxon>
        <taxon>Pseudomonadota</taxon>
        <taxon>Alphaproteobacteria</taxon>
        <taxon>Sphingomonadales</taxon>
        <taxon>Sphingomonadaceae</taxon>
        <taxon>Sphingomonas</taxon>
    </lineage>
</organism>
<dbReference type="OrthoDB" id="9797030at2"/>
<evidence type="ECO:0000313" key="2">
    <source>
        <dbReference type="Proteomes" id="UP000306147"/>
    </source>
</evidence>
<dbReference type="PANTHER" id="PTHR11102:SF160">
    <property type="entry name" value="ERAD-ASSOCIATED E3 UBIQUITIN-PROTEIN LIGASE COMPONENT HRD3"/>
    <property type="match status" value="1"/>
</dbReference>
<dbReference type="Gene3D" id="1.25.40.10">
    <property type="entry name" value="Tetratricopeptide repeat domain"/>
    <property type="match status" value="1"/>
</dbReference>
<proteinExistence type="predicted"/>
<keyword evidence="2" id="KW-1185">Reference proteome</keyword>
<evidence type="ECO:0000313" key="1">
    <source>
        <dbReference type="EMBL" id="TGX49212.1"/>
    </source>
</evidence>
<dbReference type="InterPro" id="IPR050767">
    <property type="entry name" value="Sel1_AlgK"/>
</dbReference>
<dbReference type="Proteomes" id="UP000306147">
    <property type="component" value="Unassembled WGS sequence"/>
</dbReference>
<reference evidence="1 2" key="1">
    <citation type="submission" date="2019-04" db="EMBL/GenBank/DDBJ databases">
        <title>Sphingomonas psychrotolerans sp. nov., isolated from soil in the Tianshan Mountains, Xinjiang, China.</title>
        <authorList>
            <person name="Luo Y."/>
            <person name="Sheng H."/>
        </authorList>
    </citation>
    <scope>NUCLEOTIDE SEQUENCE [LARGE SCALE GENOMIC DNA]</scope>
    <source>
        <strain evidence="1 2">ZFGT-11</strain>
    </source>
</reference>
<name>A0A4V3QY67_9SPHN</name>
<gene>
    <name evidence="1" type="ORF">E5A73_20035</name>
</gene>
<dbReference type="InterPro" id="IPR011990">
    <property type="entry name" value="TPR-like_helical_dom_sf"/>
</dbReference>
<dbReference type="Pfam" id="PF08238">
    <property type="entry name" value="Sel1"/>
    <property type="match status" value="5"/>
</dbReference>
<dbReference type="SUPFAM" id="SSF81901">
    <property type="entry name" value="HCP-like"/>
    <property type="match status" value="2"/>
</dbReference>
<accession>A0A4V3QY67</accession>
<sequence length="333" mass="36318">METARPSLVVCLKRFSLDDERLESRLAGNPREAGSAIRDAAQRGSDAAQLILGQLLLDGRGVARDLPAALTWFERAAEQGNAEARNMVGRCHERGWGVPQDYVVAAGHFEQAIGRGHVWAKVNLAQILMRLGDPADRPRAYELFRQAAEQGNLKAINSLARFLEEGWVVPADPAQAASLYRLAAERGDHWAKFNLATLLLAAGDRDSALALVADAIARSDAGFRRRAAPLLLERPDPDLRGLGLDALARAAAAGEADDQYRYALALEAGLAGPPRPREARLWHRRAADQGHADAIRCSRRATALRLVARRLLHRFTFAGAKRAPVPANLQPLR</sequence>
<protein>
    <submittedName>
        <fullName evidence="1">Sel1 repeat family protein</fullName>
    </submittedName>
</protein>
<dbReference type="SMART" id="SM00671">
    <property type="entry name" value="SEL1"/>
    <property type="match status" value="5"/>
</dbReference>
<dbReference type="InterPro" id="IPR006597">
    <property type="entry name" value="Sel1-like"/>
</dbReference>